<proteinExistence type="predicted"/>
<protein>
    <submittedName>
        <fullName evidence="1">Uncharacterized protein</fullName>
    </submittedName>
</protein>
<accession>A0A0B7AZX8</accession>
<feature type="non-terminal residue" evidence="1">
    <location>
        <position position="1"/>
    </location>
</feature>
<organism evidence="1">
    <name type="scientific">Arion vulgaris</name>
    <dbReference type="NCBI Taxonomy" id="1028688"/>
    <lineage>
        <taxon>Eukaryota</taxon>
        <taxon>Metazoa</taxon>
        <taxon>Spiralia</taxon>
        <taxon>Lophotrochozoa</taxon>
        <taxon>Mollusca</taxon>
        <taxon>Gastropoda</taxon>
        <taxon>Heterobranchia</taxon>
        <taxon>Euthyneura</taxon>
        <taxon>Panpulmonata</taxon>
        <taxon>Eupulmonata</taxon>
        <taxon>Stylommatophora</taxon>
        <taxon>Helicina</taxon>
        <taxon>Arionoidea</taxon>
        <taxon>Arionidae</taxon>
        <taxon>Arion</taxon>
    </lineage>
</organism>
<name>A0A0B7AZX8_9EUPU</name>
<dbReference type="EMBL" id="HACG01038731">
    <property type="protein sequence ID" value="CEK85596.1"/>
    <property type="molecule type" value="Transcribed_RNA"/>
</dbReference>
<reference evidence="1" key="1">
    <citation type="submission" date="2014-12" db="EMBL/GenBank/DDBJ databases">
        <title>Insight into the proteome of Arion vulgaris.</title>
        <authorList>
            <person name="Aradska J."/>
            <person name="Bulat T."/>
            <person name="Smidak R."/>
            <person name="Sarate P."/>
            <person name="Gangsoo J."/>
            <person name="Sialana F."/>
            <person name="Bilban M."/>
            <person name="Lubec G."/>
        </authorList>
    </citation>
    <scope>NUCLEOTIDE SEQUENCE</scope>
    <source>
        <tissue evidence="1">Skin</tissue>
    </source>
</reference>
<dbReference type="AlphaFoldDB" id="A0A0B7AZX8"/>
<sequence>ALCNTLDRWCAISADRDQAVIWEIKDGAMKFQSLYETCCQVFHRLLQFALDK</sequence>
<gene>
    <name evidence="1" type="primary">ORF149061</name>
</gene>
<evidence type="ECO:0000313" key="1">
    <source>
        <dbReference type="EMBL" id="CEK85596.1"/>
    </source>
</evidence>